<proteinExistence type="predicted"/>
<reference evidence="1 2" key="1">
    <citation type="submission" date="2024-01" db="EMBL/GenBank/DDBJ databases">
        <title>A draft genome for the cacao thread blight pathogen Marasmiellus scandens.</title>
        <authorList>
            <person name="Baruah I.K."/>
            <person name="Leung J."/>
            <person name="Bukari Y."/>
            <person name="Amoako-Attah I."/>
            <person name="Meinhardt L.W."/>
            <person name="Bailey B.A."/>
            <person name="Cohen S.P."/>
        </authorList>
    </citation>
    <scope>NUCLEOTIDE SEQUENCE [LARGE SCALE GENOMIC DNA]</scope>
    <source>
        <strain evidence="1 2">GH-19</strain>
    </source>
</reference>
<accession>A0ABR1IS70</accession>
<dbReference type="EMBL" id="JBANRG010000072">
    <property type="protein sequence ID" value="KAK7439563.1"/>
    <property type="molecule type" value="Genomic_DNA"/>
</dbReference>
<organism evidence="1 2">
    <name type="scientific">Marasmiellus scandens</name>
    <dbReference type="NCBI Taxonomy" id="2682957"/>
    <lineage>
        <taxon>Eukaryota</taxon>
        <taxon>Fungi</taxon>
        <taxon>Dikarya</taxon>
        <taxon>Basidiomycota</taxon>
        <taxon>Agaricomycotina</taxon>
        <taxon>Agaricomycetes</taxon>
        <taxon>Agaricomycetidae</taxon>
        <taxon>Agaricales</taxon>
        <taxon>Marasmiineae</taxon>
        <taxon>Omphalotaceae</taxon>
        <taxon>Marasmiellus</taxon>
    </lineage>
</organism>
<evidence type="ECO:0000313" key="1">
    <source>
        <dbReference type="EMBL" id="KAK7439563.1"/>
    </source>
</evidence>
<evidence type="ECO:0000313" key="2">
    <source>
        <dbReference type="Proteomes" id="UP001498398"/>
    </source>
</evidence>
<dbReference type="Gene3D" id="2.80.10.50">
    <property type="match status" value="1"/>
</dbReference>
<comment type="caution">
    <text evidence="1">The sequence shown here is derived from an EMBL/GenBank/DDBJ whole genome shotgun (WGS) entry which is preliminary data.</text>
</comment>
<dbReference type="InterPro" id="IPR035992">
    <property type="entry name" value="Ricin_B-like_lectins"/>
</dbReference>
<keyword evidence="2" id="KW-1185">Reference proteome</keyword>
<dbReference type="Proteomes" id="UP001498398">
    <property type="component" value="Unassembled WGS sequence"/>
</dbReference>
<dbReference type="SUPFAM" id="SSF50370">
    <property type="entry name" value="Ricin B-like lectins"/>
    <property type="match status" value="1"/>
</dbReference>
<protein>
    <submittedName>
        <fullName evidence="1">Uncharacterized protein</fullName>
    </submittedName>
</protein>
<sequence>MSETNTQLPQHAIAFSRMFPKGRLCRFVNRRSGTLLDVHPDFKFTPDEVPKVVGNPESASGQYASWIVTPHGDGQAIIPVPKDGSSEVKYLTPSTLQQAIISTTISPFPTSWTLVPTADSPKSDPLIHITSPPGLYEQWTCQISWPHFRDQTPYLLDLANGSADADTPVVIWPYTALQWQFWQIQFVR</sequence>
<name>A0ABR1IS70_9AGAR</name>
<gene>
    <name evidence="1" type="ORF">VKT23_017492</name>
</gene>